<accession>A0A1H6IBN2</accession>
<reference evidence="6 7" key="1">
    <citation type="submission" date="2016-10" db="EMBL/GenBank/DDBJ databases">
        <authorList>
            <person name="de Groot N.N."/>
        </authorList>
    </citation>
    <scope>NUCLEOTIDE SEQUENCE [LARGE SCALE GENOMIC DNA]</scope>
    <source>
        <strain evidence="6 7">IBRC-M10418</strain>
    </source>
</reference>
<dbReference type="Pfam" id="PF02826">
    <property type="entry name" value="2-Hacid_dh_C"/>
    <property type="match status" value="1"/>
</dbReference>
<protein>
    <submittedName>
        <fullName evidence="6">Phosphoglycerate dehydrogenase</fullName>
    </submittedName>
</protein>
<dbReference type="Proteomes" id="UP000199215">
    <property type="component" value="Unassembled WGS sequence"/>
</dbReference>
<keyword evidence="2" id="KW-0520">NAD</keyword>
<proteinExistence type="inferred from homology"/>
<dbReference type="CDD" id="cd05300">
    <property type="entry name" value="2-Hacid_dh_1"/>
    <property type="match status" value="1"/>
</dbReference>
<evidence type="ECO:0000256" key="2">
    <source>
        <dbReference type="ARBA" id="ARBA00023027"/>
    </source>
</evidence>
<dbReference type="Gene3D" id="3.40.50.720">
    <property type="entry name" value="NAD(P)-binding Rossmann-like Domain"/>
    <property type="match status" value="2"/>
</dbReference>
<dbReference type="AlphaFoldDB" id="A0A1H6IBN2"/>
<evidence type="ECO:0000259" key="5">
    <source>
        <dbReference type="Pfam" id="PF02826"/>
    </source>
</evidence>
<sequence>MSEPDVVVLRQKLHGQDGSDYAEVLRDRLPDREIGHPDTPAEQREQLRTARVATGFELDREAIAAAENLELFAGVYAGTGHLDLEAFEDHGVAVTNASGVHGPNIAEYVIGSLIAHARQFPTAWDNADRGVWQAQPVLELHGSTVAIVGLGAIGTAIAERLDAFGVDTVGVRYTPEKGGPTDEVYGFEDVHTAVAAADHLVLACPLTETTAELVDDELLTTMPTHGILVNIARGKVVETDALLESLQHGEIRAAALDVTDPEPLPSDHPLWDLDNVTITPHNAGNTPNYFDRCADLLIENLDRLDAGADLTNQVV</sequence>
<dbReference type="PANTHER" id="PTHR43333">
    <property type="entry name" value="2-HACID_DH_C DOMAIN-CONTAINING PROTEIN"/>
    <property type="match status" value="1"/>
</dbReference>
<keyword evidence="7" id="KW-1185">Reference proteome</keyword>
<evidence type="ECO:0000313" key="7">
    <source>
        <dbReference type="Proteomes" id="UP000199215"/>
    </source>
</evidence>
<dbReference type="EMBL" id="FNWU01000002">
    <property type="protein sequence ID" value="SEH46086.1"/>
    <property type="molecule type" value="Genomic_DNA"/>
</dbReference>
<gene>
    <name evidence="6" type="ORF">SAMN05192561_102116</name>
</gene>
<dbReference type="STRING" id="1267564.SAMN05192561_102116"/>
<comment type="similarity">
    <text evidence="3">Belongs to the D-isomer specific 2-hydroxyacid dehydrogenase family.</text>
</comment>
<dbReference type="RefSeq" id="WP_092816439.1">
    <property type="nucleotide sequence ID" value="NZ_FNWU01000002.1"/>
</dbReference>
<dbReference type="OrthoDB" id="168224at2157"/>
<feature type="domain" description="D-isomer specific 2-hydroxyacid dehydrogenase NAD-binding" evidence="5">
    <location>
        <begin position="111"/>
        <end position="283"/>
    </location>
</feature>
<evidence type="ECO:0000259" key="4">
    <source>
        <dbReference type="Pfam" id="PF00389"/>
    </source>
</evidence>
<name>A0A1H6IBN2_9EURY</name>
<dbReference type="InterPro" id="IPR006140">
    <property type="entry name" value="D-isomer_DH_NAD-bd"/>
</dbReference>
<keyword evidence="1 3" id="KW-0560">Oxidoreductase</keyword>
<dbReference type="PANTHER" id="PTHR43333:SF1">
    <property type="entry name" value="D-ISOMER SPECIFIC 2-HYDROXYACID DEHYDROGENASE NAD-BINDING DOMAIN-CONTAINING PROTEIN"/>
    <property type="match status" value="1"/>
</dbReference>
<dbReference type="SUPFAM" id="SSF51735">
    <property type="entry name" value="NAD(P)-binding Rossmann-fold domains"/>
    <property type="match status" value="1"/>
</dbReference>
<dbReference type="InterPro" id="IPR006139">
    <property type="entry name" value="D-isomer_2_OHA_DH_cat_dom"/>
</dbReference>
<dbReference type="GO" id="GO:0051287">
    <property type="term" value="F:NAD binding"/>
    <property type="evidence" value="ECO:0007669"/>
    <property type="project" value="InterPro"/>
</dbReference>
<organism evidence="6 7">
    <name type="scientific">Halopenitus malekzadehii</name>
    <dbReference type="NCBI Taxonomy" id="1267564"/>
    <lineage>
        <taxon>Archaea</taxon>
        <taxon>Methanobacteriati</taxon>
        <taxon>Methanobacteriota</taxon>
        <taxon>Stenosarchaea group</taxon>
        <taxon>Halobacteria</taxon>
        <taxon>Halobacteriales</taxon>
        <taxon>Haloferacaceae</taxon>
        <taxon>Halopenitus</taxon>
    </lineage>
</organism>
<evidence type="ECO:0000313" key="6">
    <source>
        <dbReference type="EMBL" id="SEH46086.1"/>
    </source>
</evidence>
<feature type="domain" description="D-isomer specific 2-hydroxyacid dehydrogenase catalytic" evidence="4">
    <location>
        <begin position="52"/>
        <end position="314"/>
    </location>
</feature>
<dbReference type="SUPFAM" id="SSF52283">
    <property type="entry name" value="Formate/glycerate dehydrogenase catalytic domain-like"/>
    <property type="match status" value="1"/>
</dbReference>
<evidence type="ECO:0000256" key="1">
    <source>
        <dbReference type="ARBA" id="ARBA00023002"/>
    </source>
</evidence>
<evidence type="ECO:0000256" key="3">
    <source>
        <dbReference type="RuleBase" id="RU003719"/>
    </source>
</evidence>
<dbReference type="InterPro" id="IPR036291">
    <property type="entry name" value="NAD(P)-bd_dom_sf"/>
</dbReference>
<dbReference type="Pfam" id="PF00389">
    <property type="entry name" value="2-Hacid_dh"/>
    <property type="match status" value="1"/>
</dbReference>
<dbReference type="GO" id="GO:0016616">
    <property type="term" value="F:oxidoreductase activity, acting on the CH-OH group of donors, NAD or NADP as acceptor"/>
    <property type="evidence" value="ECO:0007669"/>
    <property type="project" value="InterPro"/>
</dbReference>